<dbReference type="PANTHER" id="PTHR11895">
    <property type="entry name" value="TRANSAMIDASE"/>
    <property type="match status" value="1"/>
</dbReference>
<dbReference type="InterPro" id="IPR036928">
    <property type="entry name" value="AS_sf"/>
</dbReference>
<dbReference type="Gene3D" id="3.90.1300.10">
    <property type="entry name" value="Amidase signature (AS) domain"/>
    <property type="match status" value="1"/>
</dbReference>
<dbReference type="SUPFAM" id="SSF75304">
    <property type="entry name" value="Amidase signature (AS) enzymes"/>
    <property type="match status" value="1"/>
</dbReference>
<proteinExistence type="inferred from homology"/>
<dbReference type="InterPro" id="IPR023631">
    <property type="entry name" value="Amidase_dom"/>
</dbReference>
<name>A0AAU7ZG71_9BACT</name>
<gene>
    <name evidence="3" type="ORF">RBB75_06845</name>
</gene>
<dbReference type="KEGG" id="temp:RBB75_06845"/>
<dbReference type="EMBL" id="CP132932">
    <property type="protein sequence ID" value="XCB28032.1"/>
    <property type="molecule type" value="Genomic_DNA"/>
</dbReference>
<dbReference type="GO" id="GO:0003824">
    <property type="term" value="F:catalytic activity"/>
    <property type="evidence" value="ECO:0007669"/>
    <property type="project" value="InterPro"/>
</dbReference>
<evidence type="ECO:0000313" key="3">
    <source>
        <dbReference type="EMBL" id="XCB28032.1"/>
    </source>
</evidence>
<dbReference type="RefSeq" id="WP_353069979.1">
    <property type="nucleotide sequence ID" value="NZ_CP132932.1"/>
</dbReference>
<reference evidence="3" key="2">
    <citation type="journal article" date="2024" name="Environ. Microbiol.">
        <title>Genome analysis and description of Tunturibacter gen. nov. expands the diversity of Terriglobia in tundra soils.</title>
        <authorList>
            <person name="Messyasz A."/>
            <person name="Mannisto M.K."/>
            <person name="Kerkhof L.J."/>
            <person name="Haggblom M.M."/>
        </authorList>
    </citation>
    <scope>NUCLEOTIDE SEQUENCE</scope>
    <source>
        <strain evidence="3">M8UP23</strain>
    </source>
</reference>
<dbReference type="Pfam" id="PF01425">
    <property type="entry name" value="Amidase"/>
    <property type="match status" value="1"/>
</dbReference>
<dbReference type="InterPro" id="IPR000120">
    <property type="entry name" value="Amidase"/>
</dbReference>
<evidence type="ECO:0000259" key="2">
    <source>
        <dbReference type="Pfam" id="PF01425"/>
    </source>
</evidence>
<sequence>MTTALSPLTSLRHAITSAETDPYTIATAAAGKANSNASHNTYLTLTTTESLHRAEQLPNLFADVQNRPPLYGVPISLKDCFDLAGSATSCGSSYYQQLHPIAAKNSWVAQRLLDAGAIIPGKTHLNQLAYGITGENADFGDCLQPRDSTLLTGGSSSGAAASVQQGSALAAIGTDTGGSVRVPAALCGLAGYRASHAVSRGRERWSGAAHLAPSFDTLGLLFRDLRDGPALASAIYDIPLAPVPTQLRIGYVNDEFMQDCEPEVHSAFAAWKQHLRQHGASLSPIDTTFWADSLEIFTSIQASEAAHLHRGHYQHFEPAIADRLTWGASITADQLSLHHRRLEDFRSKMSSLFRQVDLLLIPCAPVSKLFAGKDQSHIRKAILRYTTPVSLAGLPAVTLAGEAIGAPFGTGIQLIAAPMQDAALLAFAASLPIRHH</sequence>
<organism evidence="3">
    <name type="scientific">Tunturiibacter empetritectus</name>
    <dbReference type="NCBI Taxonomy" id="3069691"/>
    <lineage>
        <taxon>Bacteria</taxon>
        <taxon>Pseudomonadati</taxon>
        <taxon>Acidobacteriota</taxon>
        <taxon>Terriglobia</taxon>
        <taxon>Terriglobales</taxon>
        <taxon>Acidobacteriaceae</taxon>
        <taxon>Tunturiibacter</taxon>
    </lineage>
</organism>
<accession>A0AAU7ZG71</accession>
<feature type="domain" description="Amidase" evidence="2">
    <location>
        <begin position="34"/>
        <end position="425"/>
    </location>
</feature>
<reference evidence="3" key="1">
    <citation type="submission" date="2023-08" db="EMBL/GenBank/DDBJ databases">
        <authorList>
            <person name="Messyasz A."/>
            <person name="Mannisto M.K."/>
            <person name="Kerkhof L.J."/>
            <person name="Haggblom M."/>
        </authorList>
    </citation>
    <scope>NUCLEOTIDE SEQUENCE</scope>
    <source>
        <strain evidence="3">M8UP23</strain>
    </source>
</reference>
<dbReference type="PANTHER" id="PTHR11895:SF7">
    <property type="entry name" value="GLUTAMYL-TRNA(GLN) AMIDOTRANSFERASE SUBUNIT A, MITOCHONDRIAL"/>
    <property type="match status" value="1"/>
</dbReference>
<dbReference type="AlphaFoldDB" id="A0AAU7ZG71"/>
<comment type="similarity">
    <text evidence="1">Belongs to the amidase family.</text>
</comment>
<evidence type="ECO:0000256" key="1">
    <source>
        <dbReference type="ARBA" id="ARBA00009199"/>
    </source>
</evidence>
<protein>
    <submittedName>
        <fullName evidence="3">Amidase family protein</fullName>
    </submittedName>
</protein>